<protein>
    <submittedName>
        <fullName evidence="1">HDC07781</fullName>
    </submittedName>
</protein>
<name>Q6IM18_DROME</name>
<dbReference type="AlphaFoldDB" id="Q6IM18"/>
<sequence length="53" mass="6113">MLRPKAEKKQPVKSRYWYNRVPEHLKLCIGSSSKSAFEVAAAIVLPFLLLLER</sequence>
<accession>Q6IM18</accession>
<proteinExistence type="predicted"/>
<organism evidence="1">
    <name type="scientific">Drosophila melanogaster</name>
    <name type="common">Fruit fly</name>
    <dbReference type="NCBI Taxonomy" id="7227"/>
    <lineage>
        <taxon>Eukaryota</taxon>
        <taxon>Metazoa</taxon>
        <taxon>Ecdysozoa</taxon>
        <taxon>Arthropoda</taxon>
        <taxon>Hexapoda</taxon>
        <taxon>Insecta</taxon>
        <taxon>Pterygota</taxon>
        <taxon>Neoptera</taxon>
        <taxon>Endopterygota</taxon>
        <taxon>Diptera</taxon>
        <taxon>Brachycera</taxon>
        <taxon>Muscomorpha</taxon>
        <taxon>Ephydroidea</taxon>
        <taxon>Drosophilidae</taxon>
        <taxon>Drosophila</taxon>
        <taxon>Sophophora</taxon>
    </lineage>
</organism>
<gene>
    <name evidence="1" type="ORF">HDC07781</name>
</gene>
<reference evidence="1" key="1">
    <citation type="journal article" date="2003" name="Genome Biol.">
        <title>An integrated gene annotation and transcriptional profiling approach towards the full gene content of the Drosophila genome.</title>
        <authorList>
            <person name="Hild M."/>
            <person name="Beckmann B."/>
            <person name="Haas S.A."/>
            <person name="Koch B."/>
            <person name="Solovyev V."/>
            <person name="Busold C."/>
            <person name="Fellenberg K."/>
            <person name="Boutros M."/>
            <person name="Vingron M."/>
            <person name="Sauer F."/>
            <person name="Hoheisel J.D."/>
            <person name="Paro R."/>
        </authorList>
    </citation>
    <scope>NUCLEOTIDE SEQUENCE</scope>
</reference>
<evidence type="ECO:0000313" key="1">
    <source>
        <dbReference type="EMBL" id="DAA02694.1"/>
    </source>
</evidence>
<dbReference type="EMBL" id="BK001848">
    <property type="protein sequence ID" value="DAA02694.1"/>
    <property type="molecule type" value="Genomic_DNA"/>
</dbReference>